<feature type="non-terminal residue" evidence="1">
    <location>
        <position position="61"/>
    </location>
</feature>
<keyword evidence="2" id="KW-1185">Reference proteome</keyword>
<protein>
    <submittedName>
        <fullName evidence="1">Uncharacterized protein</fullName>
    </submittedName>
</protein>
<dbReference type="AlphaFoldDB" id="A0A164MTF9"/>
<proteinExistence type="predicted"/>
<accession>A0A164MTF9</accession>
<evidence type="ECO:0000313" key="2">
    <source>
        <dbReference type="Proteomes" id="UP000076722"/>
    </source>
</evidence>
<evidence type="ECO:0000313" key="1">
    <source>
        <dbReference type="EMBL" id="KZS87016.1"/>
    </source>
</evidence>
<dbReference type="Proteomes" id="UP000076722">
    <property type="component" value="Unassembled WGS sequence"/>
</dbReference>
<dbReference type="OrthoDB" id="3243413at2759"/>
<sequence length="61" mass="7040">MPKRPKTPPPNDDEPKYLAVVHPYPSHANMELLTDRQTFIFWIACICGKDDLYAVFHKPSV</sequence>
<dbReference type="EMBL" id="KV419459">
    <property type="protein sequence ID" value="KZS87016.1"/>
    <property type="molecule type" value="Genomic_DNA"/>
</dbReference>
<reference evidence="1 2" key="1">
    <citation type="journal article" date="2016" name="Mol. Biol. Evol.">
        <title>Comparative Genomics of Early-Diverging Mushroom-Forming Fungi Provides Insights into the Origins of Lignocellulose Decay Capabilities.</title>
        <authorList>
            <person name="Nagy L.G."/>
            <person name="Riley R."/>
            <person name="Tritt A."/>
            <person name="Adam C."/>
            <person name="Daum C."/>
            <person name="Floudas D."/>
            <person name="Sun H."/>
            <person name="Yadav J.S."/>
            <person name="Pangilinan J."/>
            <person name="Larsson K.H."/>
            <person name="Matsuura K."/>
            <person name="Barry K."/>
            <person name="Labutti K."/>
            <person name="Kuo R."/>
            <person name="Ohm R.A."/>
            <person name="Bhattacharya S.S."/>
            <person name="Shirouzu T."/>
            <person name="Yoshinaga Y."/>
            <person name="Martin F.M."/>
            <person name="Grigoriev I.V."/>
            <person name="Hibbett D.S."/>
        </authorList>
    </citation>
    <scope>NUCLEOTIDE SEQUENCE [LARGE SCALE GENOMIC DNA]</scope>
    <source>
        <strain evidence="1 2">HHB9708</strain>
    </source>
</reference>
<gene>
    <name evidence="1" type="ORF">SISNIDRAFT_394623</name>
</gene>
<name>A0A164MTF9_9AGAM</name>
<organism evidence="1 2">
    <name type="scientific">Sistotremastrum niveocremeum HHB9708</name>
    <dbReference type="NCBI Taxonomy" id="1314777"/>
    <lineage>
        <taxon>Eukaryota</taxon>
        <taxon>Fungi</taxon>
        <taxon>Dikarya</taxon>
        <taxon>Basidiomycota</taxon>
        <taxon>Agaricomycotina</taxon>
        <taxon>Agaricomycetes</taxon>
        <taxon>Sistotremastrales</taxon>
        <taxon>Sistotremastraceae</taxon>
        <taxon>Sertulicium</taxon>
        <taxon>Sertulicium niveocremeum</taxon>
    </lineage>
</organism>